<gene>
    <name evidence="2" type="ORF">J42TS3_03610</name>
</gene>
<evidence type="ECO:0000313" key="2">
    <source>
        <dbReference type="EMBL" id="GIP51326.1"/>
    </source>
</evidence>
<protein>
    <submittedName>
        <fullName evidence="2">Uncharacterized protein</fullName>
    </submittedName>
</protein>
<evidence type="ECO:0000256" key="1">
    <source>
        <dbReference type="SAM" id="MobiDB-lite"/>
    </source>
</evidence>
<keyword evidence="3" id="KW-1185">Reference proteome</keyword>
<sequence length="62" mass="6917">MEIGQGLGRDWIGTGKLDRDWIGTRNGQATGRRGREMNTGLGTRKNYTSNKKNFLSSGIKEM</sequence>
<organism evidence="2 3">
    <name type="scientific">Paenibacillus vini</name>
    <dbReference type="NCBI Taxonomy" id="1476024"/>
    <lineage>
        <taxon>Bacteria</taxon>
        <taxon>Bacillati</taxon>
        <taxon>Bacillota</taxon>
        <taxon>Bacilli</taxon>
        <taxon>Bacillales</taxon>
        <taxon>Paenibacillaceae</taxon>
        <taxon>Paenibacillus</taxon>
    </lineage>
</organism>
<name>A0ABQ4M5T0_9BACL</name>
<accession>A0ABQ4M5T0</accession>
<dbReference type="Proteomes" id="UP000679992">
    <property type="component" value="Unassembled WGS sequence"/>
</dbReference>
<proteinExistence type="predicted"/>
<comment type="caution">
    <text evidence="2">The sequence shown here is derived from an EMBL/GenBank/DDBJ whole genome shotgun (WGS) entry which is preliminary data.</text>
</comment>
<dbReference type="RefSeq" id="WP_213653547.1">
    <property type="nucleotide sequence ID" value="NZ_BOSL01000001.1"/>
</dbReference>
<reference evidence="2 3" key="1">
    <citation type="submission" date="2021-03" db="EMBL/GenBank/DDBJ databases">
        <title>Antimicrobial resistance genes in bacteria isolated from Japanese honey, and their potential for conferring macrolide and lincosamide resistance in the American foulbrood pathogen Paenibacillus larvae.</title>
        <authorList>
            <person name="Okamoto M."/>
            <person name="Kumagai M."/>
            <person name="Kanamori H."/>
            <person name="Takamatsu D."/>
        </authorList>
    </citation>
    <scope>NUCLEOTIDE SEQUENCE [LARGE SCALE GENOMIC DNA]</scope>
    <source>
        <strain evidence="2 3">J42TS3</strain>
    </source>
</reference>
<dbReference type="EMBL" id="BOSL01000001">
    <property type="protein sequence ID" value="GIP51326.1"/>
    <property type="molecule type" value="Genomic_DNA"/>
</dbReference>
<feature type="region of interest" description="Disordered" evidence="1">
    <location>
        <begin position="22"/>
        <end position="49"/>
    </location>
</feature>
<evidence type="ECO:0000313" key="3">
    <source>
        <dbReference type="Proteomes" id="UP000679992"/>
    </source>
</evidence>